<feature type="domain" description="MacB-like periplasmic core" evidence="8">
    <location>
        <begin position="21"/>
        <end position="254"/>
    </location>
</feature>
<feature type="transmembrane region" description="Helical" evidence="6">
    <location>
        <begin position="823"/>
        <end position="850"/>
    </location>
</feature>
<evidence type="ECO:0000313" key="10">
    <source>
        <dbReference type="Proteomes" id="UP000824115"/>
    </source>
</evidence>
<name>A0A9D2GQT1_9BACT</name>
<feature type="transmembrane region" description="Helical" evidence="6">
    <location>
        <begin position="284"/>
        <end position="312"/>
    </location>
</feature>
<dbReference type="PANTHER" id="PTHR30572">
    <property type="entry name" value="MEMBRANE COMPONENT OF TRANSPORTER-RELATED"/>
    <property type="match status" value="1"/>
</dbReference>
<dbReference type="AlphaFoldDB" id="A0A9D2GQT1"/>
<dbReference type="EMBL" id="DXAW01000071">
    <property type="protein sequence ID" value="HIZ85559.1"/>
    <property type="molecule type" value="Genomic_DNA"/>
</dbReference>
<gene>
    <name evidence="9" type="ORF">IAC04_03615</name>
</gene>
<dbReference type="GO" id="GO:0005886">
    <property type="term" value="C:plasma membrane"/>
    <property type="evidence" value="ECO:0007669"/>
    <property type="project" value="UniProtKB-SubCell"/>
</dbReference>
<reference evidence="9" key="1">
    <citation type="journal article" date="2021" name="PeerJ">
        <title>Extensive microbial diversity within the chicken gut microbiome revealed by metagenomics and culture.</title>
        <authorList>
            <person name="Gilroy R."/>
            <person name="Ravi A."/>
            <person name="Getino M."/>
            <person name="Pursley I."/>
            <person name="Horton D.L."/>
            <person name="Alikhan N.F."/>
            <person name="Baker D."/>
            <person name="Gharbi K."/>
            <person name="Hall N."/>
            <person name="Watson M."/>
            <person name="Adriaenssens E.M."/>
            <person name="Foster-Nyarko E."/>
            <person name="Jarju S."/>
            <person name="Secka A."/>
            <person name="Antonio M."/>
            <person name="Oren A."/>
            <person name="Chaudhuri R.R."/>
            <person name="La Ragione R."/>
            <person name="Hildebrand F."/>
            <person name="Pallen M.J."/>
        </authorList>
    </citation>
    <scope>NUCLEOTIDE SEQUENCE</scope>
    <source>
        <strain evidence="9">Gambia16-554</strain>
    </source>
</reference>
<sequence length="864" mass="94250">MKLPVYLRQSWQIMLKDRQYSLIYIVGVALSMALVSSVLIFMVMMLGNVYPENHRGRTMLLTGVHYNDADGKYFGSTSVPDVLVCLIRETEPEGLEAMSVIRPPSICADVLVSSGERAAFYANVRYVDGGFWDVFDFDFLSGRPFGQDIRDGQGEETGPAAVVSATMAQRCFGDEYAVGRMLTVNGRAVTVCGVVRDVSLAAGIADAEIWLTRDMEERRRTLPDWATMPEGGNYIIFLAQSRRHFSDIREAVEEAVGSYNAVQPEDSEFSMSYETEPLSFRVSWLGGVPGLVLSLVIGTIVVILLIPAVNLCGMVSSSLQERLTEFGARKSYGAPFRAMFSQIFAENLMLTLIGGALGFGLSIGVLNMLSGYFLEVTAGLGDFSNDADLLFPTESFFRPGLFLMGFAAVALLTVFASVQPVMKVLRKGAVELLRDNSYYRTRRVRNAWLVAEAALVFIIGWLLADPMLLNGVRRHAVPAGWDPERIVCVPVSSLSASAAAYSPEASEDGVLLEDFRRMGRVLAALDGVESLTPASLFFPGNSSETRMTVYADTAVKIQVACFLKELGSDFMDVFGFCVLAPEGGVRPADEGTGTVIISEDLAEALFPGSDPVGQTLYLANNSSPAAPRTVAGVIQRQKVRTMTDNPRPVVIVNMASYPVGYIRSGQCFWVLRLSQDTDMRQFIEQINYGTASRTSFGNLRVGLSYPVTKVMDSYGGRELETILLSYLLLNLILGAFSHYALQTRRRADEFGVRTAMGSTPGRLRRDVVAAGLGQAALSVGIGLFAVLNIILFRGRDVVFIGQVNMPALPESSLAPWPVLTSPFLSALMVTLVVAAVIFVVNALAVLVSVWKVSRTRPSEILREE</sequence>
<keyword evidence="3 6" id="KW-0812">Transmembrane</keyword>
<dbReference type="InterPro" id="IPR003838">
    <property type="entry name" value="ABC3_permease_C"/>
</dbReference>
<dbReference type="Pfam" id="PF12704">
    <property type="entry name" value="MacB_PCD"/>
    <property type="match status" value="2"/>
</dbReference>
<evidence type="ECO:0000259" key="8">
    <source>
        <dbReference type="Pfam" id="PF12704"/>
    </source>
</evidence>
<dbReference type="GO" id="GO:0022857">
    <property type="term" value="F:transmembrane transporter activity"/>
    <property type="evidence" value="ECO:0007669"/>
    <property type="project" value="TreeGrafter"/>
</dbReference>
<feature type="transmembrane region" description="Helical" evidence="6">
    <location>
        <begin position="21"/>
        <end position="47"/>
    </location>
</feature>
<dbReference type="Pfam" id="PF02687">
    <property type="entry name" value="FtsX"/>
    <property type="match status" value="1"/>
</dbReference>
<keyword evidence="2" id="KW-1003">Cell membrane</keyword>
<dbReference type="InterPro" id="IPR025857">
    <property type="entry name" value="MacB_PCD"/>
</dbReference>
<evidence type="ECO:0000256" key="2">
    <source>
        <dbReference type="ARBA" id="ARBA00022475"/>
    </source>
</evidence>
<dbReference type="Proteomes" id="UP000824115">
    <property type="component" value="Unassembled WGS sequence"/>
</dbReference>
<feature type="transmembrane region" description="Helical" evidence="6">
    <location>
        <begin position="723"/>
        <end position="741"/>
    </location>
</feature>
<reference evidence="9" key="2">
    <citation type="submission" date="2021-04" db="EMBL/GenBank/DDBJ databases">
        <authorList>
            <person name="Gilroy R."/>
        </authorList>
    </citation>
    <scope>NUCLEOTIDE SEQUENCE</scope>
    <source>
        <strain evidence="9">Gambia16-554</strain>
    </source>
</reference>
<dbReference type="PANTHER" id="PTHR30572:SF18">
    <property type="entry name" value="ABC-TYPE MACROLIDE FAMILY EXPORT SYSTEM PERMEASE COMPONENT 2"/>
    <property type="match status" value="1"/>
</dbReference>
<feature type="domain" description="ABC3 transporter permease C-terminal" evidence="7">
    <location>
        <begin position="300"/>
        <end position="427"/>
    </location>
</feature>
<evidence type="ECO:0000256" key="4">
    <source>
        <dbReference type="ARBA" id="ARBA00022989"/>
    </source>
</evidence>
<organism evidence="9 10">
    <name type="scientific">Candidatus Coprenecus stercoravium</name>
    <dbReference type="NCBI Taxonomy" id="2840735"/>
    <lineage>
        <taxon>Bacteria</taxon>
        <taxon>Pseudomonadati</taxon>
        <taxon>Bacteroidota</taxon>
        <taxon>Bacteroidia</taxon>
        <taxon>Bacteroidales</taxon>
        <taxon>Rikenellaceae</taxon>
        <taxon>Rikenellaceae incertae sedis</taxon>
        <taxon>Candidatus Coprenecus</taxon>
    </lineage>
</organism>
<evidence type="ECO:0000256" key="5">
    <source>
        <dbReference type="ARBA" id="ARBA00023136"/>
    </source>
</evidence>
<feature type="domain" description="MacB-like periplasmic core" evidence="8">
    <location>
        <begin position="524"/>
        <end position="686"/>
    </location>
</feature>
<feature type="transmembrane region" description="Helical" evidence="6">
    <location>
        <begin position="446"/>
        <end position="464"/>
    </location>
</feature>
<dbReference type="InterPro" id="IPR050250">
    <property type="entry name" value="Macrolide_Exporter_MacB"/>
</dbReference>
<evidence type="ECO:0000256" key="1">
    <source>
        <dbReference type="ARBA" id="ARBA00004651"/>
    </source>
</evidence>
<feature type="transmembrane region" description="Helical" evidence="6">
    <location>
        <begin position="767"/>
        <end position="791"/>
    </location>
</feature>
<evidence type="ECO:0000256" key="6">
    <source>
        <dbReference type="SAM" id="Phobius"/>
    </source>
</evidence>
<evidence type="ECO:0000313" key="9">
    <source>
        <dbReference type="EMBL" id="HIZ85559.1"/>
    </source>
</evidence>
<evidence type="ECO:0000256" key="3">
    <source>
        <dbReference type="ARBA" id="ARBA00022692"/>
    </source>
</evidence>
<protein>
    <submittedName>
        <fullName evidence="9">ABC transporter permease</fullName>
    </submittedName>
</protein>
<feature type="transmembrane region" description="Helical" evidence="6">
    <location>
        <begin position="348"/>
        <end position="374"/>
    </location>
</feature>
<comment type="caution">
    <text evidence="9">The sequence shown here is derived from an EMBL/GenBank/DDBJ whole genome shotgun (WGS) entry which is preliminary data.</text>
</comment>
<evidence type="ECO:0000259" key="7">
    <source>
        <dbReference type="Pfam" id="PF02687"/>
    </source>
</evidence>
<keyword evidence="5 6" id="KW-0472">Membrane</keyword>
<keyword evidence="4 6" id="KW-1133">Transmembrane helix</keyword>
<comment type="subcellular location">
    <subcellularLocation>
        <location evidence="1">Cell membrane</location>
        <topology evidence="1">Multi-pass membrane protein</topology>
    </subcellularLocation>
</comment>
<feature type="transmembrane region" description="Helical" evidence="6">
    <location>
        <begin position="401"/>
        <end position="425"/>
    </location>
</feature>
<proteinExistence type="predicted"/>
<accession>A0A9D2GQT1</accession>